<evidence type="ECO:0000256" key="7">
    <source>
        <dbReference type="SAM" id="SignalP"/>
    </source>
</evidence>
<dbReference type="Proteomes" id="UP000730482">
    <property type="component" value="Unassembled WGS sequence"/>
</dbReference>
<name>A0ABS5L2X2_9ACTN</name>
<sequence length="413" mass="41140">MMRRTPRRLTVSVLTIGCFLAATMTARADQLSGGVSAEGAVHCATAPPAPNLPPGDADPDLLWPQQQLGLGQAGVWFLTRGKGVTVAVLDTGVDPSNPVFAPDAVLPGPSVVDPGGEADYDCDGHGTAVAAIIAGKQNGLFGFTGVAPEAQILPIRQTYTADTPGSSVKLADAIRTATAAGARVINISIGVTEDSPELRVAVQNALASDVLIVAAVGPGPKTYPAALPGVLAVGGVDRTGKALPHGNGVMVSAPGGPLTVPLAGYSEGLTTLAGPGLAAPFVSGVAALVLSDRPTLHNWQVVRRLEATADQPAADPAAPAPAATSATLNPATGYGVVDPYRAVSQDLPNEARPDPSVGPGVIVSPAEAAVPGHDRSASRIALAASAAGVLALAAPVAVVASRRGRLKGSRAGV</sequence>
<keyword evidence="7" id="KW-0732">Signal</keyword>
<dbReference type="PANTHER" id="PTHR43806:SF11">
    <property type="entry name" value="CEREVISIN-RELATED"/>
    <property type="match status" value="1"/>
</dbReference>
<dbReference type="PRINTS" id="PR00723">
    <property type="entry name" value="SUBTILISIN"/>
</dbReference>
<dbReference type="RefSeq" id="WP_212018310.1">
    <property type="nucleotide sequence ID" value="NZ_JAAFYZ010000197.1"/>
</dbReference>
<feature type="domain" description="Peptidase S8/S53" evidence="8">
    <location>
        <begin position="81"/>
        <end position="334"/>
    </location>
</feature>
<organism evidence="9 10">
    <name type="scientific">Catenulispora pinistramenti</name>
    <dbReference type="NCBI Taxonomy" id="2705254"/>
    <lineage>
        <taxon>Bacteria</taxon>
        <taxon>Bacillati</taxon>
        <taxon>Actinomycetota</taxon>
        <taxon>Actinomycetes</taxon>
        <taxon>Catenulisporales</taxon>
        <taxon>Catenulisporaceae</taxon>
        <taxon>Catenulispora</taxon>
    </lineage>
</organism>
<feature type="chain" id="PRO_5045443758" evidence="7">
    <location>
        <begin position="29"/>
        <end position="413"/>
    </location>
</feature>
<keyword evidence="3" id="KW-0378">Hydrolase</keyword>
<evidence type="ECO:0000256" key="2">
    <source>
        <dbReference type="ARBA" id="ARBA00022670"/>
    </source>
</evidence>
<evidence type="ECO:0000313" key="10">
    <source>
        <dbReference type="Proteomes" id="UP000730482"/>
    </source>
</evidence>
<proteinExistence type="inferred from homology"/>
<evidence type="ECO:0000313" key="9">
    <source>
        <dbReference type="EMBL" id="MBS2552587.1"/>
    </source>
</evidence>
<comment type="caution">
    <text evidence="5">Lacks conserved residue(s) required for the propagation of feature annotation.</text>
</comment>
<dbReference type="PROSITE" id="PS51892">
    <property type="entry name" value="SUBTILASE"/>
    <property type="match status" value="1"/>
</dbReference>
<evidence type="ECO:0000256" key="1">
    <source>
        <dbReference type="ARBA" id="ARBA00011073"/>
    </source>
</evidence>
<keyword evidence="4" id="KW-0720">Serine protease</keyword>
<keyword evidence="6" id="KW-0812">Transmembrane</keyword>
<dbReference type="Gene3D" id="3.40.50.200">
    <property type="entry name" value="Peptidase S8/S53 domain"/>
    <property type="match status" value="1"/>
</dbReference>
<evidence type="ECO:0000256" key="5">
    <source>
        <dbReference type="PROSITE-ProRule" id="PRU01240"/>
    </source>
</evidence>
<dbReference type="PROSITE" id="PS00136">
    <property type="entry name" value="SUBTILASE_ASP"/>
    <property type="match status" value="1"/>
</dbReference>
<protein>
    <submittedName>
        <fullName evidence="9">S8 family serine peptidase</fullName>
    </submittedName>
</protein>
<gene>
    <name evidence="9" type="ORF">KGQ19_37600</name>
</gene>
<keyword evidence="6" id="KW-0472">Membrane</keyword>
<evidence type="ECO:0000259" key="8">
    <source>
        <dbReference type="Pfam" id="PF00082"/>
    </source>
</evidence>
<dbReference type="InterPro" id="IPR023827">
    <property type="entry name" value="Peptidase_S8_Asp-AS"/>
</dbReference>
<reference evidence="9 10" key="1">
    <citation type="submission" date="2020-02" db="EMBL/GenBank/DDBJ databases">
        <title>Acidophilic actinobacteria isolated from forest soil.</title>
        <authorList>
            <person name="Golinska P."/>
        </authorList>
    </citation>
    <scope>NUCLEOTIDE SEQUENCE [LARGE SCALE GENOMIC DNA]</scope>
    <source>
        <strain evidence="9 10">NL8</strain>
    </source>
</reference>
<accession>A0ABS5L2X2</accession>
<evidence type="ECO:0000256" key="6">
    <source>
        <dbReference type="SAM" id="Phobius"/>
    </source>
</evidence>
<feature type="signal peptide" evidence="7">
    <location>
        <begin position="1"/>
        <end position="28"/>
    </location>
</feature>
<dbReference type="EMBL" id="JAAFYZ010000197">
    <property type="protein sequence ID" value="MBS2552587.1"/>
    <property type="molecule type" value="Genomic_DNA"/>
</dbReference>
<keyword evidence="10" id="KW-1185">Reference proteome</keyword>
<dbReference type="Pfam" id="PF00082">
    <property type="entry name" value="Peptidase_S8"/>
    <property type="match status" value="1"/>
</dbReference>
<keyword evidence="2" id="KW-0645">Protease</keyword>
<feature type="transmembrane region" description="Helical" evidence="6">
    <location>
        <begin position="380"/>
        <end position="400"/>
    </location>
</feature>
<dbReference type="InterPro" id="IPR050131">
    <property type="entry name" value="Peptidase_S8_subtilisin-like"/>
</dbReference>
<dbReference type="InterPro" id="IPR015500">
    <property type="entry name" value="Peptidase_S8_subtilisin-rel"/>
</dbReference>
<dbReference type="InterPro" id="IPR000209">
    <property type="entry name" value="Peptidase_S8/S53_dom"/>
</dbReference>
<evidence type="ECO:0000256" key="4">
    <source>
        <dbReference type="ARBA" id="ARBA00022825"/>
    </source>
</evidence>
<keyword evidence="6" id="KW-1133">Transmembrane helix</keyword>
<comment type="similarity">
    <text evidence="1 5">Belongs to the peptidase S8 family.</text>
</comment>
<comment type="caution">
    <text evidence="9">The sequence shown here is derived from an EMBL/GenBank/DDBJ whole genome shotgun (WGS) entry which is preliminary data.</text>
</comment>
<dbReference type="PANTHER" id="PTHR43806">
    <property type="entry name" value="PEPTIDASE S8"/>
    <property type="match status" value="1"/>
</dbReference>
<dbReference type="SUPFAM" id="SSF52743">
    <property type="entry name" value="Subtilisin-like"/>
    <property type="match status" value="1"/>
</dbReference>
<dbReference type="InterPro" id="IPR036852">
    <property type="entry name" value="Peptidase_S8/S53_dom_sf"/>
</dbReference>
<evidence type="ECO:0000256" key="3">
    <source>
        <dbReference type="ARBA" id="ARBA00022801"/>
    </source>
</evidence>